<dbReference type="Proteomes" id="UP000186914">
    <property type="component" value="Unassembled WGS sequence"/>
</dbReference>
<sequence length="452" mass="47650">MTRIPAPVEPPVALTIAGSDSGGGAGIQADLKTMEAHGVFGTSVITSVTAQNTQGVEGAFTLPVEAIEEQCSAVFSDFDVRAVKTGMLAEAPVVCNVAEEVAEIDVPVVIDPVMVATSGDRLLDSDGESAYEELIQHATLVTPNADEAEVLTGVKPEDDESAKSAGEKLLELGADAVLIKGGHVPGEQVRDVLVTEDGAEIFTHDRIETDATHGSGCTLASAIAARLAQGESLRESVAGATEFMERAVRYHLNVGEGPGSVHHLAELRNDAARDSTAEAVERVVQSFVERDVSDLVPEVGMNVVGATPYAETVGETAAVEGRITRTIAGVKPNRGVRFGASSHVARFLLSAREFDPDLRFAVNCRFDADVESALSTLSGAVAEFDRAAEPEDVKTQEGSTMQWGARRAFESADETPVAVIDRGEVGKEAIVKILAEDTEELQRRTFAVLSSL</sequence>
<dbReference type="AlphaFoldDB" id="A0A1N6VZ47"/>
<keyword evidence="4" id="KW-0067">ATP-binding</keyword>
<keyword evidence="8" id="KW-1185">Reference proteome</keyword>
<dbReference type="GO" id="GO:0008902">
    <property type="term" value="F:hydroxymethylpyrimidine kinase activity"/>
    <property type="evidence" value="ECO:0007669"/>
    <property type="project" value="TreeGrafter"/>
</dbReference>
<dbReference type="Gene3D" id="3.40.225.10">
    <property type="entry name" value="Class II aldolase/adducin N-terminal domain"/>
    <property type="match status" value="1"/>
</dbReference>
<dbReference type="Pfam" id="PF08543">
    <property type="entry name" value="Phos_pyr_kin"/>
    <property type="match status" value="1"/>
</dbReference>
<dbReference type="Gene3D" id="3.40.1190.20">
    <property type="match status" value="1"/>
</dbReference>
<dbReference type="SUPFAM" id="SSF53613">
    <property type="entry name" value="Ribokinase-like"/>
    <property type="match status" value="1"/>
</dbReference>
<accession>A0A1N6VZ47</accession>
<dbReference type="InterPro" id="IPR036409">
    <property type="entry name" value="Aldolase_II/adducin_N_sf"/>
</dbReference>
<evidence type="ECO:0000259" key="5">
    <source>
        <dbReference type="Pfam" id="PF08543"/>
    </source>
</evidence>
<evidence type="ECO:0000259" key="6">
    <source>
        <dbReference type="Pfam" id="PF10120"/>
    </source>
</evidence>
<dbReference type="Pfam" id="PF10120">
    <property type="entry name" value="ThiN"/>
    <property type="match status" value="1"/>
</dbReference>
<dbReference type="SUPFAM" id="SSF53639">
    <property type="entry name" value="AraD/HMP-PK domain-like"/>
    <property type="match status" value="1"/>
</dbReference>
<evidence type="ECO:0000256" key="1">
    <source>
        <dbReference type="ARBA" id="ARBA00022679"/>
    </source>
</evidence>
<dbReference type="FunFam" id="3.40.1190.20:FF:000003">
    <property type="entry name" value="Phosphomethylpyrimidine kinase ThiD"/>
    <property type="match status" value="1"/>
</dbReference>
<dbReference type="InterPro" id="IPR004399">
    <property type="entry name" value="HMP/HMP-P_kinase_dom"/>
</dbReference>
<evidence type="ECO:0000256" key="2">
    <source>
        <dbReference type="ARBA" id="ARBA00022741"/>
    </source>
</evidence>
<name>A0A1N6VZ47_9EURY</name>
<dbReference type="PANTHER" id="PTHR20858:SF17">
    <property type="entry name" value="HYDROXYMETHYLPYRIMIDINE_PHOSPHOMETHYLPYRIMIDINE KINASE THI20-RELATED"/>
    <property type="match status" value="1"/>
</dbReference>
<dbReference type="CDD" id="cd01169">
    <property type="entry name" value="HMPP_kinase"/>
    <property type="match status" value="1"/>
</dbReference>
<keyword evidence="1" id="KW-0808">Transferase</keyword>
<proteinExistence type="predicted"/>
<reference evidence="8" key="1">
    <citation type="submission" date="2017-01" db="EMBL/GenBank/DDBJ databases">
        <authorList>
            <person name="Varghese N."/>
            <person name="Submissions S."/>
        </authorList>
    </citation>
    <scope>NUCLEOTIDE SEQUENCE [LARGE SCALE GENOMIC DNA]</scope>
    <source>
        <strain evidence="8">CGMCC 1.7737</strain>
    </source>
</reference>
<feature type="domain" description="Thiamine-phosphate synthase ThiN" evidence="6">
    <location>
        <begin position="280"/>
        <end position="442"/>
    </location>
</feature>
<keyword evidence="3 7" id="KW-0418">Kinase</keyword>
<gene>
    <name evidence="7" type="ORF">SAMN05421858_0540</name>
</gene>
<dbReference type="InterPro" id="IPR029056">
    <property type="entry name" value="Ribokinase-like"/>
</dbReference>
<dbReference type="PANTHER" id="PTHR20858">
    <property type="entry name" value="PHOSPHOMETHYLPYRIMIDINE KINASE"/>
    <property type="match status" value="1"/>
</dbReference>
<evidence type="ECO:0000256" key="4">
    <source>
        <dbReference type="ARBA" id="ARBA00022840"/>
    </source>
</evidence>
<dbReference type="GO" id="GO:0005524">
    <property type="term" value="F:ATP binding"/>
    <property type="evidence" value="ECO:0007669"/>
    <property type="project" value="UniProtKB-KW"/>
</dbReference>
<dbReference type="InterPro" id="IPR019293">
    <property type="entry name" value="ThiN"/>
</dbReference>
<dbReference type="RefSeq" id="WP_076427718.1">
    <property type="nucleotide sequence ID" value="NZ_FTNO01000001.1"/>
</dbReference>
<evidence type="ECO:0000313" key="8">
    <source>
        <dbReference type="Proteomes" id="UP000186914"/>
    </source>
</evidence>
<dbReference type="InterPro" id="IPR013749">
    <property type="entry name" value="PM/HMP-P_kinase-1"/>
</dbReference>
<dbReference type="EMBL" id="FTNO01000001">
    <property type="protein sequence ID" value="SIQ83052.1"/>
    <property type="molecule type" value="Genomic_DNA"/>
</dbReference>
<organism evidence="7 8">
    <name type="scientific">Haladaptatus litoreus</name>
    <dbReference type="NCBI Taxonomy" id="553468"/>
    <lineage>
        <taxon>Archaea</taxon>
        <taxon>Methanobacteriati</taxon>
        <taxon>Methanobacteriota</taxon>
        <taxon>Stenosarchaea group</taxon>
        <taxon>Halobacteria</taxon>
        <taxon>Halobacteriales</taxon>
        <taxon>Haladaptataceae</taxon>
        <taxon>Haladaptatus</taxon>
    </lineage>
</organism>
<evidence type="ECO:0000313" key="7">
    <source>
        <dbReference type="EMBL" id="SIQ83052.1"/>
    </source>
</evidence>
<keyword evidence="2" id="KW-0547">Nucleotide-binding</keyword>
<protein>
    <submittedName>
        <fullName evidence="7">Hydroxymethylpyrimidine/phosphomethylpyrimidine kinase</fullName>
    </submittedName>
</protein>
<evidence type="ECO:0000256" key="3">
    <source>
        <dbReference type="ARBA" id="ARBA00022777"/>
    </source>
</evidence>
<dbReference type="GO" id="GO:0009228">
    <property type="term" value="P:thiamine biosynthetic process"/>
    <property type="evidence" value="ECO:0007669"/>
    <property type="project" value="InterPro"/>
</dbReference>
<dbReference type="GO" id="GO:0008972">
    <property type="term" value="F:phosphomethylpyrimidine kinase activity"/>
    <property type="evidence" value="ECO:0007669"/>
    <property type="project" value="InterPro"/>
</dbReference>
<dbReference type="GO" id="GO:0005829">
    <property type="term" value="C:cytosol"/>
    <property type="evidence" value="ECO:0007669"/>
    <property type="project" value="TreeGrafter"/>
</dbReference>
<dbReference type="OrthoDB" id="43786at2157"/>
<feature type="domain" description="Pyridoxamine kinase/Phosphomethylpyrimidine kinase" evidence="5">
    <location>
        <begin position="20"/>
        <end position="262"/>
    </location>
</feature>
<dbReference type="NCBIfam" id="TIGR00097">
    <property type="entry name" value="HMP-P_kinase"/>
    <property type="match status" value="1"/>
</dbReference>